<evidence type="ECO:0000259" key="7">
    <source>
        <dbReference type="PROSITE" id="PS51512"/>
    </source>
</evidence>
<dbReference type="InterPro" id="IPR025762">
    <property type="entry name" value="DFDF"/>
</dbReference>
<dbReference type="Gene3D" id="3.40.50.10260">
    <property type="entry name" value="YjeF N-terminal domain"/>
    <property type="match status" value="1"/>
</dbReference>
<dbReference type="eggNOG" id="KOG2585">
    <property type="taxonomic scope" value="Eukaryota"/>
</dbReference>
<feature type="region of interest" description="Disordered" evidence="5">
    <location>
        <begin position="1"/>
        <end position="84"/>
    </location>
</feature>
<name>M7SZF0_EUTLA</name>
<evidence type="ECO:0000256" key="5">
    <source>
        <dbReference type="SAM" id="MobiDB-lite"/>
    </source>
</evidence>
<dbReference type="Pfam" id="PF03853">
    <property type="entry name" value="YjeF_N"/>
    <property type="match status" value="1"/>
</dbReference>
<dbReference type="InterPro" id="IPR004443">
    <property type="entry name" value="YjeF_N_dom"/>
</dbReference>
<dbReference type="PROSITE" id="PS51512">
    <property type="entry name" value="DFDF"/>
    <property type="match status" value="1"/>
</dbReference>
<dbReference type="AlphaFoldDB" id="M7SZF0"/>
<protein>
    <recommendedName>
        <fullName evidence="3">Enhancer of mRNA-decapping protein 3</fullName>
    </recommendedName>
</protein>
<feature type="region of interest" description="Disordered" evidence="5">
    <location>
        <begin position="151"/>
        <end position="242"/>
    </location>
</feature>
<comment type="similarity">
    <text evidence="2">Belongs to the EDC3 family.</text>
</comment>
<proteinExistence type="inferred from homology"/>
<feature type="domain" description="YjeF N-terminal" evidence="6">
    <location>
        <begin position="244"/>
        <end position="491"/>
    </location>
</feature>
<dbReference type="InterPro" id="IPR019050">
    <property type="entry name" value="FDF_dom"/>
</dbReference>
<feature type="compositionally biased region" description="Polar residues" evidence="5">
    <location>
        <begin position="204"/>
        <end position="220"/>
    </location>
</feature>
<dbReference type="SMART" id="SM01199">
    <property type="entry name" value="FDF"/>
    <property type="match status" value="1"/>
</dbReference>
<comment type="subcellular location">
    <subcellularLocation>
        <location evidence="1">Cytoplasm</location>
        <location evidence="1">P-body</location>
    </subcellularLocation>
</comment>
<evidence type="ECO:0000256" key="1">
    <source>
        <dbReference type="ARBA" id="ARBA00004201"/>
    </source>
</evidence>
<evidence type="ECO:0000313" key="9">
    <source>
        <dbReference type="Proteomes" id="UP000012174"/>
    </source>
</evidence>
<gene>
    <name evidence="8" type="ORF">UCREL1_10103</name>
</gene>
<dbReference type="PANTHER" id="PTHR13612">
    <property type="entry name" value="ENHANCER OF MRNA-DECAPPING PROTEIN 3"/>
    <property type="match status" value="1"/>
</dbReference>
<dbReference type="OrthoDB" id="10030313at2759"/>
<dbReference type="HOGENOM" id="CLU_024328_1_0_1"/>
<dbReference type="OMA" id="YISTGRH"/>
<dbReference type="InterPro" id="IPR036652">
    <property type="entry name" value="YjeF_N_dom_sf"/>
</dbReference>
<evidence type="ECO:0000256" key="3">
    <source>
        <dbReference type="ARBA" id="ARBA00015797"/>
    </source>
</evidence>
<reference evidence="9" key="1">
    <citation type="journal article" date="2013" name="Genome Announc.">
        <title>Draft genome sequence of the grapevine dieback fungus Eutypa lata UCR-EL1.</title>
        <authorList>
            <person name="Blanco-Ulate B."/>
            <person name="Rolshausen P.E."/>
            <person name="Cantu D."/>
        </authorList>
    </citation>
    <scope>NUCLEOTIDE SEQUENCE [LARGE SCALE GENOMIC DNA]</scope>
    <source>
        <strain evidence="9">UCR-EL1</strain>
    </source>
</reference>
<accession>M7SZF0</accession>
<dbReference type="GO" id="GO:0003729">
    <property type="term" value="F:mRNA binding"/>
    <property type="evidence" value="ECO:0007669"/>
    <property type="project" value="TreeGrafter"/>
</dbReference>
<evidence type="ECO:0000313" key="8">
    <source>
        <dbReference type="EMBL" id="EMR62961.1"/>
    </source>
</evidence>
<keyword evidence="4" id="KW-0963">Cytoplasm</keyword>
<evidence type="ECO:0000259" key="6">
    <source>
        <dbReference type="PROSITE" id="PS51385"/>
    </source>
</evidence>
<organism evidence="8 9">
    <name type="scientific">Eutypa lata (strain UCR-EL1)</name>
    <name type="common">Grapevine dieback disease fungus</name>
    <name type="synonym">Eutypa armeniacae</name>
    <dbReference type="NCBI Taxonomy" id="1287681"/>
    <lineage>
        <taxon>Eukaryota</taxon>
        <taxon>Fungi</taxon>
        <taxon>Dikarya</taxon>
        <taxon>Ascomycota</taxon>
        <taxon>Pezizomycotina</taxon>
        <taxon>Sordariomycetes</taxon>
        <taxon>Xylariomycetidae</taxon>
        <taxon>Xylariales</taxon>
        <taxon>Diatrypaceae</taxon>
        <taxon>Eutypa</taxon>
    </lineage>
</organism>
<feature type="compositionally biased region" description="Polar residues" evidence="5">
    <location>
        <begin position="24"/>
        <end position="33"/>
    </location>
</feature>
<dbReference type="GO" id="GO:0033962">
    <property type="term" value="P:P-body assembly"/>
    <property type="evidence" value="ECO:0007669"/>
    <property type="project" value="TreeGrafter"/>
</dbReference>
<sequence>MGQLALDPTDPTRLDTTEDEEVQEQSTIPTTQPAARNKRSRNRARKKDRNGNNNDNNASAETSATRSNQGKGWRQTPMLQSTKSFQPFASLKRAQKGRAGPNAANGWASEDVTDVQEAGDFDFQQGLAMFDKRTIFDEMKARDEVDEAERLVSHNRLPRPKPGTAGGKNIHYSENVLDLPSPATSTKIKDTPDDFWKSEADDGNLNNGDRQSGQEGSGRTSRLRGDSRVSTSRRSQSRKASATMLVAENVAQNEFGYTEDLMAENAGRGISCVAVKALEDPALILQQQAVAPPSASPTTIVILAGNNKSGSRAIAAGRHLRNHGLSVLICVVGIEREAELLEDLRKQIRLFRNFGGSIHTKSELFEQLSKNATSLKPSSHLSVTLVIDALLGLTISFEELRMSDQATTYELMEWANRIEAFAMSIDIPSGIDPSTGKVAIIDGIKLHIRPRWVVALGAPKQGLLKALEMGVADTEWVLYLADIGLGSIWRKTSTKIRRGIDFDGNWLLEMRYQSQP</sequence>
<dbReference type="EMBL" id="KB707329">
    <property type="protein sequence ID" value="EMR62961.1"/>
    <property type="molecule type" value="Genomic_DNA"/>
</dbReference>
<dbReference type="PROSITE" id="PS51385">
    <property type="entry name" value="YJEF_N"/>
    <property type="match status" value="1"/>
</dbReference>
<dbReference type="STRING" id="1287681.M7SZF0"/>
<dbReference type="GO" id="GO:0000932">
    <property type="term" value="C:P-body"/>
    <property type="evidence" value="ECO:0007669"/>
    <property type="project" value="UniProtKB-SubCell"/>
</dbReference>
<dbReference type="Pfam" id="PF09532">
    <property type="entry name" value="FDF"/>
    <property type="match status" value="1"/>
</dbReference>
<dbReference type="Proteomes" id="UP000012174">
    <property type="component" value="Unassembled WGS sequence"/>
</dbReference>
<dbReference type="SUPFAM" id="SSF64153">
    <property type="entry name" value="YjeF N-terminal domain-like"/>
    <property type="match status" value="1"/>
</dbReference>
<dbReference type="PANTHER" id="PTHR13612:SF0">
    <property type="entry name" value="ENHANCER OF MRNA-DECAPPING PROTEIN 3"/>
    <property type="match status" value="1"/>
</dbReference>
<evidence type="ECO:0000256" key="4">
    <source>
        <dbReference type="ARBA" id="ARBA00022490"/>
    </source>
</evidence>
<keyword evidence="9" id="KW-1185">Reference proteome</keyword>
<feature type="domain" description="DFDF" evidence="7">
    <location>
        <begin position="109"/>
        <end position="145"/>
    </location>
</feature>
<feature type="compositionally biased region" description="Basic residues" evidence="5">
    <location>
        <begin position="36"/>
        <end position="48"/>
    </location>
</feature>
<feature type="compositionally biased region" description="Polar residues" evidence="5">
    <location>
        <begin position="59"/>
        <end position="70"/>
    </location>
</feature>
<feature type="compositionally biased region" description="Basic and acidic residues" evidence="5">
    <location>
        <begin position="187"/>
        <end position="200"/>
    </location>
</feature>
<evidence type="ECO:0000256" key="2">
    <source>
        <dbReference type="ARBA" id="ARBA00006610"/>
    </source>
</evidence>
<dbReference type="GO" id="GO:0031087">
    <property type="term" value="P:deadenylation-independent decapping of nuclear-transcribed mRNA"/>
    <property type="evidence" value="ECO:0007669"/>
    <property type="project" value="TreeGrafter"/>
</dbReference>
<dbReference type="KEGG" id="ela:UCREL1_10103"/>